<sequence length="91" mass="10439">MESPEIHSLRQSVVCLRFWYHKFGETMGNLSVYQHSHGPRPGFLVWSDVTDHGDRWLSAQVPLLANVNFRVGNLVVPVVSVFAKYIDVWLT</sequence>
<dbReference type="Proteomes" id="UP000828390">
    <property type="component" value="Unassembled WGS sequence"/>
</dbReference>
<gene>
    <name evidence="2" type="ORF">DPMN_151651</name>
</gene>
<protein>
    <recommendedName>
        <fullName evidence="1">MAM domain-containing protein</fullName>
    </recommendedName>
</protein>
<dbReference type="AlphaFoldDB" id="A0A9D4FHJ5"/>
<reference evidence="2" key="1">
    <citation type="journal article" date="2019" name="bioRxiv">
        <title>The Genome of the Zebra Mussel, Dreissena polymorpha: A Resource for Invasive Species Research.</title>
        <authorList>
            <person name="McCartney M.A."/>
            <person name="Auch B."/>
            <person name="Kono T."/>
            <person name="Mallez S."/>
            <person name="Zhang Y."/>
            <person name="Obille A."/>
            <person name="Becker A."/>
            <person name="Abrahante J.E."/>
            <person name="Garbe J."/>
            <person name="Badalamenti J.P."/>
            <person name="Herman A."/>
            <person name="Mangelson H."/>
            <person name="Liachko I."/>
            <person name="Sullivan S."/>
            <person name="Sone E.D."/>
            <person name="Koren S."/>
            <person name="Silverstein K.A.T."/>
            <person name="Beckman K.B."/>
            <person name="Gohl D.M."/>
        </authorList>
    </citation>
    <scope>NUCLEOTIDE SEQUENCE</scope>
    <source>
        <strain evidence="2">Duluth1</strain>
        <tissue evidence="2">Whole animal</tissue>
    </source>
</reference>
<dbReference type="SUPFAM" id="SSF49899">
    <property type="entry name" value="Concanavalin A-like lectins/glucanases"/>
    <property type="match status" value="1"/>
</dbReference>
<dbReference type="InterPro" id="IPR000998">
    <property type="entry name" value="MAM_dom"/>
</dbReference>
<evidence type="ECO:0000313" key="2">
    <source>
        <dbReference type="EMBL" id="KAH3798061.1"/>
    </source>
</evidence>
<dbReference type="InterPro" id="IPR013320">
    <property type="entry name" value="ConA-like_dom_sf"/>
</dbReference>
<evidence type="ECO:0000313" key="3">
    <source>
        <dbReference type="Proteomes" id="UP000828390"/>
    </source>
</evidence>
<organism evidence="2 3">
    <name type="scientific">Dreissena polymorpha</name>
    <name type="common">Zebra mussel</name>
    <name type="synonym">Mytilus polymorpha</name>
    <dbReference type="NCBI Taxonomy" id="45954"/>
    <lineage>
        <taxon>Eukaryota</taxon>
        <taxon>Metazoa</taxon>
        <taxon>Spiralia</taxon>
        <taxon>Lophotrochozoa</taxon>
        <taxon>Mollusca</taxon>
        <taxon>Bivalvia</taxon>
        <taxon>Autobranchia</taxon>
        <taxon>Heteroconchia</taxon>
        <taxon>Euheterodonta</taxon>
        <taxon>Imparidentia</taxon>
        <taxon>Neoheterodontei</taxon>
        <taxon>Myida</taxon>
        <taxon>Dreissenoidea</taxon>
        <taxon>Dreissenidae</taxon>
        <taxon>Dreissena</taxon>
    </lineage>
</organism>
<dbReference type="PROSITE" id="PS50060">
    <property type="entry name" value="MAM_2"/>
    <property type="match status" value="1"/>
</dbReference>
<dbReference type="InterPro" id="IPR051560">
    <property type="entry name" value="MAM_domain-containing"/>
</dbReference>
<accession>A0A9D4FHJ5</accession>
<dbReference type="PANTHER" id="PTHR23282:SF101">
    <property type="entry name" value="MAM DOMAIN-CONTAINING PROTEIN"/>
    <property type="match status" value="1"/>
</dbReference>
<evidence type="ECO:0000259" key="1">
    <source>
        <dbReference type="PROSITE" id="PS50060"/>
    </source>
</evidence>
<dbReference type="GO" id="GO:0016020">
    <property type="term" value="C:membrane"/>
    <property type="evidence" value="ECO:0007669"/>
    <property type="project" value="InterPro"/>
</dbReference>
<comment type="caution">
    <text evidence="2">The sequence shown here is derived from an EMBL/GenBank/DDBJ whole genome shotgun (WGS) entry which is preliminary data.</text>
</comment>
<proteinExistence type="predicted"/>
<reference evidence="2" key="2">
    <citation type="submission" date="2020-11" db="EMBL/GenBank/DDBJ databases">
        <authorList>
            <person name="McCartney M.A."/>
            <person name="Auch B."/>
            <person name="Kono T."/>
            <person name="Mallez S."/>
            <person name="Becker A."/>
            <person name="Gohl D.M."/>
            <person name="Silverstein K.A.T."/>
            <person name="Koren S."/>
            <person name="Bechman K.B."/>
            <person name="Herman A."/>
            <person name="Abrahante J.E."/>
            <person name="Garbe J."/>
        </authorList>
    </citation>
    <scope>NUCLEOTIDE SEQUENCE</scope>
    <source>
        <strain evidence="2">Duluth1</strain>
        <tissue evidence="2">Whole animal</tissue>
    </source>
</reference>
<dbReference type="Gene3D" id="2.60.120.200">
    <property type="match status" value="1"/>
</dbReference>
<feature type="domain" description="MAM" evidence="1">
    <location>
        <begin position="1"/>
        <end position="71"/>
    </location>
</feature>
<keyword evidence="3" id="KW-1185">Reference proteome</keyword>
<dbReference type="Pfam" id="PF00629">
    <property type="entry name" value="MAM"/>
    <property type="match status" value="1"/>
</dbReference>
<dbReference type="PANTHER" id="PTHR23282">
    <property type="entry name" value="APICAL ENDOSOMAL GLYCOPROTEIN PRECURSOR"/>
    <property type="match status" value="1"/>
</dbReference>
<name>A0A9D4FHJ5_DREPO</name>
<dbReference type="EMBL" id="JAIWYP010000007">
    <property type="protein sequence ID" value="KAH3798061.1"/>
    <property type="molecule type" value="Genomic_DNA"/>
</dbReference>